<dbReference type="GO" id="GO:0000127">
    <property type="term" value="C:transcription factor TFIIIC complex"/>
    <property type="evidence" value="ECO:0007669"/>
    <property type="project" value="InterPro"/>
</dbReference>
<dbReference type="PANTHER" id="PTHR15496">
    <property type="entry name" value="GENERAL TRANSCRIPTION FACTOR 3C POLYPEPTIDE 4 FAMILY"/>
    <property type="match status" value="1"/>
</dbReference>
<feature type="domain" description="Transcription factor IIIC putative zinc-finger" evidence="3">
    <location>
        <begin position="645"/>
        <end position="785"/>
    </location>
</feature>
<dbReference type="InterPro" id="IPR024764">
    <property type="entry name" value="TFIIIC_Znf"/>
</dbReference>
<dbReference type="GO" id="GO:0004402">
    <property type="term" value="F:histone acetyltransferase activity"/>
    <property type="evidence" value="ECO:0007669"/>
    <property type="project" value="InterPro"/>
</dbReference>
<dbReference type="Pfam" id="PF12660">
    <property type="entry name" value="zf-TFIIIC"/>
    <property type="match status" value="1"/>
</dbReference>
<comment type="caution">
    <text evidence="4">The sequence shown here is derived from an EMBL/GenBank/DDBJ whole genome shotgun (WGS) entry which is preliminary data.</text>
</comment>
<evidence type="ECO:0000313" key="5">
    <source>
        <dbReference type="Proteomes" id="UP001337655"/>
    </source>
</evidence>
<dbReference type="GO" id="GO:0006384">
    <property type="term" value="P:transcription initiation at RNA polymerase III promoter"/>
    <property type="evidence" value="ECO:0007669"/>
    <property type="project" value="InterPro"/>
</dbReference>
<protein>
    <recommendedName>
        <fullName evidence="6">Transcription factor IIIC 90kDa subunit N-terminal domain-containing protein</fullName>
    </recommendedName>
</protein>
<dbReference type="RefSeq" id="XP_064658451.1">
    <property type="nucleotide sequence ID" value="XM_064803536.1"/>
</dbReference>
<dbReference type="AlphaFoldDB" id="A0AAV9PBR6"/>
<dbReference type="Proteomes" id="UP001337655">
    <property type="component" value="Unassembled WGS sequence"/>
</dbReference>
<accession>A0AAV9PBR6</accession>
<evidence type="ECO:0000259" key="2">
    <source>
        <dbReference type="Pfam" id="PF12657"/>
    </source>
</evidence>
<proteinExistence type="predicted"/>
<dbReference type="PANTHER" id="PTHR15496:SF2">
    <property type="entry name" value="GENERAL TRANSCRIPTION FACTOR 3C POLYPEPTIDE 4"/>
    <property type="match status" value="1"/>
</dbReference>
<name>A0AAV9PBR6_9PEZI</name>
<evidence type="ECO:0000256" key="1">
    <source>
        <dbReference type="SAM" id="MobiDB-lite"/>
    </source>
</evidence>
<keyword evidence="5" id="KW-1185">Reference proteome</keyword>
<dbReference type="EMBL" id="JAVRRT010000009">
    <property type="protein sequence ID" value="KAK5168985.1"/>
    <property type="molecule type" value="Genomic_DNA"/>
</dbReference>
<evidence type="ECO:0000259" key="3">
    <source>
        <dbReference type="Pfam" id="PF12660"/>
    </source>
</evidence>
<feature type="domain" description="Transcription factor IIIC 90kDa subunit N-terminal" evidence="2">
    <location>
        <begin position="19"/>
        <end position="474"/>
    </location>
</feature>
<dbReference type="GeneID" id="89927634"/>
<dbReference type="InterPro" id="IPR044230">
    <property type="entry name" value="GTF3C4"/>
</dbReference>
<dbReference type="SUPFAM" id="SSF50978">
    <property type="entry name" value="WD40 repeat-like"/>
    <property type="match status" value="1"/>
</dbReference>
<dbReference type="InterPro" id="IPR036322">
    <property type="entry name" value="WD40_repeat_dom_sf"/>
</dbReference>
<evidence type="ECO:0008006" key="6">
    <source>
        <dbReference type="Google" id="ProtNLM"/>
    </source>
</evidence>
<gene>
    <name evidence="4" type="ORF">LTR77_006294</name>
</gene>
<dbReference type="Pfam" id="PF12657">
    <property type="entry name" value="TFIIIC_delta"/>
    <property type="match status" value="1"/>
</dbReference>
<feature type="region of interest" description="Disordered" evidence="1">
    <location>
        <begin position="724"/>
        <end position="759"/>
    </location>
</feature>
<evidence type="ECO:0000313" key="4">
    <source>
        <dbReference type="EMBL" id="KAK5168985.1"/>
    </source>
</evidence>
<dbReference type="InterPro" id="IPR024761">
    <property type="entry name" value="TFIIIC_delta_N"/>
</dbReference>
<reference evidence="4 5" key="1">
    <citation type="submission" date="2023-08" db="EMBL/GenBank/DDBJ databases">
        <title>Black Yeasts Isolated from many extreme environments.</title>
        <authorList>
            <person name="Coleine C."/>
            <person name="Stajich J.E."/>
            <person name="Selbmann L."/>
        </authorList>
    </citation>
    <scope>NUCLEOTIDE SEQUENCE [LARGE SCALE GENOMIC DNA]</scope>
    <source>
        <strain evidence="4 5">CCFEE 5935</strain>
    </source>
</reference>
<organism evidence="4 5">
    <name type="scientific">Saxophila tyrrhenica</name>
    <dbReference type="NCBI Taxonomy" id="1690608"/>
    <lineage>
        <taxon>Eukaryota</taxon>
        <taxon>Fungi</taxon>
        <taxon>Dikarya</taxon>
        <taxon>Ascomycota</taxon>
        <taxon>Pezizomycotina</taxon>
        <taxon>Dothideomycetes</taxon>
        <taxon>Dothideomycetidae</taxon>
        <taxon>Mycosphaerellales</taxon>
        <taxon>Extremaceae</taxon>
        <taxon>Saxophila</taxon>
    </lineage>
</organism>
<feature type="compositionally biased region" description="Polar residues" evidence="1">
    <location>
        <begin position="725"/>
        <end position="746"/>
    </location>
</feature>
<sequence length="785" mass="85632">MTGRFELKFWPATTNCISWSKDNLIAVAGSDSIAILTPRPKDAGINGTHWDKTIITVNAFTVEEVPLSDFALLLSFKNFSVAEEQSHRTVQALAWSDPGIGKYGRSVLAVLSSNHILSLWECSGRLSNDADWKRSVIVNHALRKHYASLPNRKNETDKQYSERQQVSQRVRAFTWAAPPDKGQPSDKTASFLAVSTEAEEIVVLKVTSPYNILNPDVREWRVDVTGSFSSASSAVDQLRAHVYNTDGVDDSTRALAEATRIADHIAWGLGKGDEQSATQSKLAFISNGRLYCVTPGKRTRDGATDRHRLLPNRSDLTGPLKFLPHTEYLIVFGADTVFCVDTAADPTSPASSTSHHLDGRWDGISGMALSAVGSDAPRIHLASMLSSSSAPTTVLHLPLNASETSSKPAWQTALVKLKKAFGKQHKLGNNVLDRVWGLAASPMGDLVVTATVLLPSNAISYLVPSEHRSKISMTREQQADSVLPACGEQTRRHITSATLLSSLHAYVKQATEATESDTLIKAMLEVIAAPAEVNGTAADNDTTSPRSSPAECVRFLRLPLTNTPEVREARCRLLADIALKQPYNINHIVQLVVKHLVAEVLKIPAVYGQAGELSRKIHFLYNLLSFRLRLHSNESSDGDDVPAFREECVICNEAIPFESIKWARCDGGHRFDRCGLTFLAIHAPGISKSCSICATAFFDEWSLLAIAQKADEDVVVTEVEGEQSLLGNQEGTQNDEARSTQQSSGTEPGDQSWVEVSQPSTEPAESLARILFAAFDKCVYCGGDF</sequence>